<accession>A0A4P9W0D2</accession>
<keyword evidence="2" id="KW-1185">Reference proteome</keyword>
<gene>
    <name evidence="1" type="ORF">BDK51DRAFT_25731</name>
</gene>
<dbReference type="AlphaFoldDB" id="A0A4P9W0D2"/>
<dbReference type="EMBL" id="KZ999975">
    <property type="protein sequence ID" value="RKO84553.1"/>
    <property type="molecule type" value="Genomic_DNA"/>
</dbReference>
<name>A0A4P9W0D2_9FUNG</name>
<dbReference type="Proteomes" id="UP000269721">
    <property type="component" value="Unassembled WGS sequence"/>
</dbReference>
<reference evidence="2" key="1">
    <citation type="journal article" date="2018" name="Nat. Microbiol.">
        <title>Leveraging single-cell genomics to expand the fungal tree of life.</title>
        <authorList>
            <person name="Ahrendt S.R."/>
            <person name="Quandt C.A."/>
            <person name="Ciobanu D."/>
            <person name="Clum A."/>
            <person name="Salamov A."/>
            <person name="Andreopoulos B."/>
            <person name="Cheng J.F."/>
            <person name="Woyke T."/>
            <person name="Pelin A."/>
            <person name="Henrissat B."/>
            <person name="Reynolds N.K."/>
            <person name="Benny G.L."/>
            <person name="Smith M.E."/>
            <person name="James T.Y."/>
            <person name="Grigoriev I.V."/>
        </authorList>
    </citation>
    <scope>NUCLEOTIDE SEQUENCE [LARGE SCALE GENOMIC DNA]</scope>
</reference>
<evidence type="ECO:0000313" key="1">
    <source>
        <dbReference type="EMBL" id="RKO84553.1"/>
    </source>
</evidence>
<evidence type="ECO:0000313" key="2">
    <source>
        <dbReference type="Proteomes" id="UP000269721"/>
    </source>
</evidence>
<protein>
    <submittedName>
        <fullName evidence="1">Uncharacterized protein</fullName>
    </submittedName>
</protein>
<sequence length="121" mass="13477">MTISLYAARQEHLTELSVGNILAKSAWKLALETWKELVEDENNPDTMMSVSVETKHLANKWSTIDKDAKAYIQNGGNTKSGPAAIAEPKYFDLYMGMSHANMELFWGGSQLFIQIPVPLTS</sequence>
<organism evidence="1 2">
    <name type="scientific">Blyttiomyces helicus</name>
    <dbReference type="NCBI Taxonomy" id="388810"/>
    <lineage>
        <taxon>Eukaryota</taxon>
        <taxon>Fungi</taxon>
        <taxon>Fungi incertae sedis</taxon>
        <taxon>Chytridiomycota</taxon>
        <taxon>Chytridiomycota incertae sedis</taxon>
        <taxon>Chytridiomycetes</taxon>
        <taxon>Chytridiomycetes incertae sedis</taxon>
        <taxon>Blyttiomyces</taxon>
    </lineage>
</organism>
<proteinExistence type="predicted"/>